<evidence type="ECO:0008006" key="3">
    <source>
        <dbReference type="Google" id="ProtNLM"/>
    </source>
</evidence>
<proteinExistence type="predicted"/>
<evidence type="ECO:0000313" key="2">
    <source>
        <dbReference type="Proteomes" id="UP000530571"/>
    </source>
</evidence>
<keyword evidence="2" id="KW-1185">Reference proteome</keyword>
<dbReference type="Proteomes" id="UP000530571">
    <property type="component" value="Unassembled WGS sequence"/>
</dbReference>
<evidence type="ECO:0000313" key="1">
    <source>
        <dbReference type="EMBL" id="MBB4122977.1"/>
    </source>
</evidence>
<comment type="caution">
    <text evidence="1">The sequence shown here is derived from an EMBL/GenBank/DDBJ whole genome shotgun (WGS) entry which is preliminary data.</text>
</comment>
<dbReference type="EMBL" id="JACIDZ010000009">
    <property type="protein sequence ID" value="MBB4122977.1"/>
    <property type="molecule type" value="Genomic_DNA"/>
</dbReference>
<dbReference type="AlphaFoldDB" id="A0A7W6PA46"/>
<accession>A0A7W6PA46</accession>
<organism evidence="1 2">
    <name type="scientific">Martelella radicis</name>
    <dbReference type="NCBI Taxonomy" id="1397476"/>
    <lineage>
        <taxon>Bacteria</taxon>
        <taxon>Pseudomonadati</taxon>
        <taxon>Pseudomonadota</taxon>
        <taxon>Alphaproteobacteria</taxon>
        <taxon>Hyphomicrobiales</taxon>
        <taxon>Aurantimonadaceae</taxon>
        <taxon>Martelella</taxon>
    </lineage>
</organism>
<name>A0A7W6PA46_9HYPH</name>
<protein>
    <recommendedName>
        <fullName evidence="3">DUF2946 domain-containing protein</fullName>
    </recommendedName>
</protein>
<gene>
    <name evidence="1" type="ORF">GGR30_002912</name>
</gene>
<sequence>MKQNWRTICSEFAAGLAVIACFALIFVYQPVGAAFAHPAPVLGTADFSYCGDWPDKETGPHGPCHACRLKAAVLPQPPEEALPAFLPVIAKIFSLEASGAQVLPNLSPYHPRGPPRAVL</sequence>
<reference evidence="1 2" key="1">
    <citation type="submission" date="2020-08" db="EMBL/GenBank/DDBJ databases">
        <title>Genomic Encyclopedia of Type Strains, Phase IV (KMG-IV): sequencing the most valuable type-strain genomes for metagenomic binning, comparative biology and taxonomic classification.</title>
        <authorList>
            <person name="Goeker M."/>
        </authorList>
    </citation>
    <scope>NUCLEOTIDE SEQUENCE [LARGE SCALE GENOMIC DNA]</scope>
    <source>
        <strain evidence="1 2">DSM 28101</strain>
    </source>
</reference>
<dbReference type="RefSeq" id="WP_183487468.1">
    <property type="nucleotide sequence ID" value="NZ_JACIDZ010000009.1"/>
</dbReference>